<dbReference type="Gene3D" id="3.20.20.30">
    <property type="entry name" value="Luciferase-like domain"/>
    <property type="match status" value="1"/>
</dbReference>
<dbReference type="SUPFAM" id="SSF51679">
    <property type="entry name" value="Bacterial luciferase-like"/>
    <property type="match status" value="1"/>
</dbReference>
<reference evidence="3 4" key="1">
    <citation type="submission" date="2015-01" db="EMBL/GenBank/DDBJ databases">
        <title>Draft genome of the acidophilic iron oxidizer Ferrimicrobium acidiphilum strain T23.</title>
        <authorList>
            <person name="Poehlein A."/>
            <person name="Eisen S."/>
            <person name="Schloemann M."/>
            <person name="Johnson B.D."/>
            <person name="Daniel R."/>
            <person name="Muehling M."/>
        </authorList>
    </citation>
    <scope>NUCLEOTIDE SEQUENCE [LARGE SCALE GENOMIC DNA]</scope>
    <source>
        <strain evidence="3 4">T23</strain>
    </source>
</reference>
<dbReference type="PANTHER" id="PTHR43244:SF1">
    <property type="entry name" value="5,10-METHYLENETETRAHYDROMETHANOPTERIN REDUCTASE"/>
    <property type="match status" value="1"/>
</dbReference>
<dbReference type="GeneID" id="78373431"/>
<dbReference type="EC" id="1.2.-.-" evidence="3"/>
<accession>A0A0D8FSH7</accession>
<feature type="domain" description="Luciferase-like" evidence="2">
    <location>
        <begin position="7"/>
        <end position="316"/>
    </location>
</feature>
<dbReference type="GO" id="GO:0016705">
    <property type="term" value="F:oxidoreductase activity, acting on paired donors, with incorporation or reduction of molecular oxygen"/>
    <property type="evidence" value="ECO:0007669"/>
    <property type="project" value="InterPro"/>
</dbReference>
<evidence type="ECO:0000313" key="3">
    <source>
        <dbReference type="EMBL" id="KJE75904.1"/>
    </source>
</evidence>
<dbReference type="InterPro" id="IPR050564">
    <property type="entry name" value="F420-G6PD/mer"/>
</dbReference>
<dbReference type="NCBIfam" id="TIGR03559">
    <property type="entry name" value="F420_Rv3520c"/>
    <property type="match status" value="1"/>
</dbReference>
<evidence type="ECO:0000256" key="1">
    <source>
        <dbReference type="ARBA" id="ARBA00023002"/>
    </source>
</evidence>
<proteinExistence type="predicted"/>
<dbReference type="Pfam" id="PF00296">
    <property type="entry name" value="Bac_luciferase"/>
    <property type="match status" value="1"/>
</dbReference>
<evidence type="ECO:0000313" key="4">
    <source>
        <dbReference type="Proteomes" id="UP000032336"/>
    </source>
</evidence>
<gene>
    <name evidence="3" type="ORF">FEAC_23860</name>
</gene>
<dbReference type="CDD" id="cd01097">
    <property type="entry name" value="Tetrahydromethanopterin_reductase"/>
    <property type="match status" value="1"/>
</dbReference>
<dbReference type="PANTHER" id="PTHR43244">
    <property type="match status" value="1"/>
</dbReference>
<dbReference type="eggNOG" id="COG2141">
    <property type="taxonomic scope" value="Bacteria"/>
</dbReference>
<dbReference type="InterPro" id="IPR019951">
    <property type="entry name" value="F420_OxRdatse_Rv3520c_pred"/>
</dbReference>
<dbReference type="EMBL" id="JXUW01000026">
    <property type="protein sequence ID" value="KJE75904.1"/>
    <property type="molecule type" value="Genomic_DNA"/>
</dbReference>
<dbReference type="Proteomes" id="UP000032336">
    <property type="component" value="Unassembled WGS sequence"/>
</dbReference>
<protein>
    <submittedName>
        <fullName evidence="3">Phthiodiolone/phenolphthiodiolone dimycocerosates ketoreductase</fullName>
        <ecNumber evidence="3">1.2.-.-</ecNumber>
    </submittedName>
</protein>
<dbReference type="PATRIC" id="fig|1121877.4.peg.2653"/>
<dbReference type="InterPro" id="IPR011251">
    <property type="entry name" value="Luciferase-like_dom"/>
</dbReference>
<dbReference type="STRING" id="1121877.FEAC_23860"/>
<dbReference type="AlphaFoldDB" id="A0A0D8FSH7"/>
<dbReference type="RefSeq" id="WP_035392137.1">
    <property type="nucleotide sequence ID" value="NZ_JQKF01000074.1"/>
</dbReference>
<dbReference type="OrthoDB" id="5241778at2"/>
<name>A0A0D8FSH7_9ACTN</name>
<keyword evidence="4" id="KW-1185">Reference proteome</keyword>
<sequence length="342" mass="36970">MKLAMQVNYAGDILETVEQVVTYEQAGLDIVFVAEAYGFDAVSILGYLAARTTRVELGPGILPIYSRTPALIAQTAAGLDYVSGGRAVLGLGASGPQVIEGWHGVAYDRPIARTRELIEICRKVWRRERLEADGIYQIPFPGGTGLGKALKLITQPVRPRLPIYVAAIGPANVALAAELAEGWLPIFYLPEQAEAVWGEAVKKGLARRDGSLANFDVVAGGMLAIGDDVQQLLELARPHIALYVGGMGARTKNFYNDLFHRYGYGDLAEQIQELYLGGEREKAAACIPLDLLERLNLVGDSGFVEDRVRAHAGAGVGTLMVSPVGNDPLGSFRRLREIVDRL</sequence>
<dbReference type="InterPro" id="IPR036661">
    <property type="entry name" value="Luciferase-like_sf"/>
</dbReference>
<keyword evidence="1 3" id="KW-0560">Oxidoreductase</keyword>
<comment type="caution">
    <text evidence="3">The sequence shown here is derived from an EMBL/GenBank/DDBJ whole genome shotgun (WGS) entry which is preliminary data.</text>
</comment>
<organism evidence="3 4">
    <name type="scientific">Ferrimicrobium acidiphilum DSM 19497</name>
    <dbReference type="NCBI Taxonomy" id="1121877"/>
    <lineage>
        <taxon>Bacteria</taxon>
        <taxon>Bacillati</taxon>
        <taxon>Actinomycetota</taxon>
        <taxon>Acidimicrobiia</taxon>
        <taxon>Acidimicrobiales</taxon>
        <taxon>Acidimicrobiaceae</taxon>
        <taxon>Ferrimicrobium</taxon>
    </lineage>
</organism>
<evidence type="ECO:0000259" key="2">
    <source>
        <dbReference type="Pfam" id="PF00296"/>
    </source>
</evidence>